<keyword evidence="1" id="KW-0175">Coiled coil</keyword>
<comment type="caution">
    <text evidence="2">The sequence shown here is derived from an EMBL/GenBank/DDBJ whole genome shotgun (WGS) entry which is preliminary data.</text>
</comment>
<feature type="coiled-coil region" evidence="1">
    <location>
        <begin position="75"/>
        <end position="109"/>
    </location>
</feature>
<evidence type="ECO:0000256" key="1">
    <source>
        <dbReference type="SAM" id="Coils"/>
    </source>
</evidence>
<sequence>MICTIENPIEALINKRLRTQRKRMTKIENYEAADKSTLNQDQIEAIGRKPEVSYLIKEFEEVLKQLAVIEGEQQVQEQKAAEERLAETNRLLQEKRAEVELEAQAAQNHLHLVNYALNMHWPSLIGRQSINEAEFNALVLAKNSLFGPFVDVQSASASVEFSRHFHEKMYNKSQELFQGSLLTFAQLDDLIVRLLNPPAEPKFGMFGVSSEPEPISFPTTQSSESINFLSEPIVQEPVLEDPVEVLEEKVNKLVIVKAHDEKKKKKSTSPKKKVVS</sequence>
<organism evidence="2 3">
    <name type="scientific">Boothiomyces macroporosus</name>
    <dbReference type="NCBI Taxonomy" id="261099"/>
    <lineage>
        <taxon>Eukaryota</taxon>
        <taxon>Fungi</taxon>
        <taxon>Fungi incertae sedis</taxon>
        <taxon>Chytridiomycota</taxon>
        <taxon>Chytridiomycota incertae sedis</taxon>
        <taxon>Chytridiomycetes</taxon>
        <taxon>Rhizophydiales</taxon>
        <taxon>Terramycetaceae</taxon>
        <taxon>Boothiomyces</taxon>
    </lineage>
</organism>
<evidence type="ECO:0000313" key="2">
    <source>
        <dbReference type="EMBL" id="KAJ3255313.1"/>
    </source>
</evidence>
<accession>A0AAD5UDW4</accession>
<protein>
    <submittedName>
        <fullName evidence="2">Uncharacterized protein</fullName>
    </submittedName>
</protein>
<gene>
    <name evidence="2" type="ORF">HK103_006336</name>
</gene>
<dbReference type="AlphaFoldDB" id="A0AAD5UDW4"/>
<evidence type="ECO:0000313" key="3">
    <source>
        <dbReference type="Proteomes" id="UP001210925"/>
    </source>
</evidence>
<reference evidence="2" key="1">
    <citation type="submission" date="2020-05" db="EMBL/GenBank/DDBJ databases">
        <title>Phylogenomic resolution of chytrid fungi.</title>
        <authorList>
            <person name="Stajich J.E."/>
            <person name="Amses K."/>
            <person name="Simmons R."/>
            <person name="Seto K."/>
            <person name="Myers J."/>
            <person name="Bonds A."/>
            <person name="Quandt C.A."/>
            <person name="Barry K."/>
            <person name="Liu P."/>
            <person name="Grigoriev I."/>
            <person name="Longcore J.E."/>
            <person name="James T.Y."/>
        </authorList>
    </citation>
    <scope>NUCLEOTIDE SEQUENCE</scope>
    <source>
        <strain evidence="2">PLAUS21</strain>
    </source>
</reference>
<name>A0AAD5UDW4_9FUNG</name>
<proteinExistence type="predicted"/>
<dbReference type="EMBL" id="JADGKB010000068">
    <property type="protein sequence ID" value="KAJ3255313.1"/>
    <property type="molecule type" value="Genomic_DNA"/>
</dbReference>
<keyword evidence="3" id="KW-1185">Reference proteome</keyword>
<dbReference type="Proteomes" id="UP001210925">
    <property type="component" value="Unassembled WGS sequence"/>
</dbReference>